<evidence type="ECO:0000256" key="2">
    <source>
        <dbReference type="ARBA" id="ARBA00022801"/>
    </source>
</evidence>
<dbReference type="Proteomes" id="UP000060016">
    <property type="component" value="Chromosome"/>
</dbReference>
<feature type="coiled-coil region" evidence="10">
    <location>
        <begin position="127"/>
        <end position="154"/>
    </location>
</feature>
<keyword evidence="4 9" id="KW-0067">ATP-binding</keyword>
<dbReference type="Pfam" id="PF00580">
    <property type="entry name" value="UvrD-helicase"/>
    <property type="match status" value="1"/>
</dbReference>
<dbReference type="GO" id="GO:0043138">
    <property type="term" value="F:3'-5' DNA helicase activity"/>
    <property type="evidence" value="ECO:0007669"/>
    <property type="project" value="UniProtKB-EC"/>
</dbReference>
<sequence>MVTFSFYSGLRLDGALHKPVMNFLQKLAEDPTNPSLRIKTLSNAVDKRVRTGRVNDQFRAVLFEIRDAETHHFVLVDVDSHDEGNAKAERLDPARLRLTVNPVNGLTQLIQEDAPAADTAAAESTSEAKAKAAAEAAEKLAAKQQEQARHLSEADGVDAVVAEKPKAPPRTEMEHNGYTPASLYEELGVDQALLKAVWRAESEAELQLLLNARPTWEHDAILGLVAGYTVDEVRDSLGLKKLEPGAVEQSGADEDTLLLAGLRQPAAELDFAYVDDVDTESLRAVISLGDFDQWRVFIHPEQRRMAEGARNGSARVFGGAGTGKTVVAVHRANNLARREVSNQPAGEKAPRILLTTYTKGLAQGLKHQLDTLNPHHPAAESLGQPGIWVDNVDAAVRQVLTSAAPHEVEAATKRVLGLGAPRVRPYLERDAEQVWETALEAASDDLPRSIANLTFLQQEYEGVVLAGQVTSLAEYLKIARTGRGTPLNRKQRKLVWAVMESVMQTQAVDGQLFWPTMSAVGAEVLNVRVENGGGYTFDHVVVDEAQDFNVGHWRFLRACVATGPNDVFIAEDSHQRIYGQPLTLSRFGIATRGRSQRLTLNYRTTKQNLEYALRILLGEDGLAYLDGEGDNDSVRGYRSARTGPDPYLVRVNSEAQEFDVAAHFISKWMDSERDVHIGVMCRTRGQISRVVSGLADHGIDAVATRNAERATPEQVSVMTMHGAKGMEFTHVLLMGVGKELMPLRFRLKDLSEEDAREALQRERSLLYVAASRARDELVITSTGEPSELLPPNLP</sequence>
<evidence type="ECO:0000256" key="4">
    <source>
        <dbReference type="ARBA" id="ARBA00022840"/>
    </source>
</evidence>
<evidence type="ECO:0000256" key="10">
    <source>
        <dbReference type="SAM" id="Coils"/>
    </source>
</evidence>
<feature type="binding site" evidence="9">
    <location>
        <begin position="318"/>
        <end position="325"/>
    </location>
    <ligand>
        <name>ATP</name>
        <dbReference type="ChEBI" id="CHEBI:30616"/>
    </ligand>
</feature>
<keyword evidence="10" id="KW-0175">Coiled coil</keyword>
<evidence type="ECO:0000256" key="6">
    <source>
        <dbReference type="ARBA" id="ARBA00034617"/>
    </source>
</evidence>
<dbReference type="GO" id="GO:0005524">
    <property type="term" value="F:ATP binding"/>
    <property type="evidence" value="ECO:0007669"/>
    <property type="project" value="UniProtKB-UniRule"/>
</dbReference>
<feature type="domain" description="UvrD-like helicase ATP-binding" evidence="11">
    <location>
        <begin position="297"/>
        <end position="640"/>
    </location>
</feature>
<dbReference type="InterPro" id="IPR000212">
    <property type="entry name" value="DNA_helicase_UvrD/REP"/>
</dbReference>
<evidence type="ECO:0000256" key="8">
    <source>
        <dbReference type="ARBA" id="ARBA00048988"/>
    </source>
</evidence>
<dbReference type="Pfam" id="PF13361">
    <property type="entry name" value="UvrD_C"/>
    <property type="match status" value="1"/>
</dbReference>
<name>A0A0K1REZ4_9CORY</name>
<dbReference type="GO" id="GO:0016887">
    <property type="term" value="F:ATP hydrolysis activity"/>
    <property type="evidence" value="ECO:0007669"/>
    <property type="project" value="RHEA"/>
</dbReference>
<protein>
    <recommendedName>
        <fullName evidence="7">DNA 3'-5' helicase</fullName>
        <ecNumber evidence="7">5.6.2.4</ecNumber>
    </recommendedName>
</protein>
<dbReference type="PROSITE" id="PS51198">
    <property type="entry name" value="UVRD_HELICASE_ATP_BIND"/>
    <property type="match status" value="1"/>
</dbReference>
<dbReference type="GO" id="GO:0003677">
    <property type="term" value="F:DNA binding"/>
    <property type="evidence" value="ECO:0007669"/>
    <property type="project" value="InterPro"/>
</dbReference>
<dbReference type="GO" id="GO:0000725">
    <property type="term" value="P:recombinational repair"/>
    <property type="evidence" value="ECO:0007669"/>
    <property type="project" value="TreeGrafter"/>
</dbReference>
<dbReference type="InterPro" id="IPR014016">
    <property type="entry name" value="UvrD-like_ATP-bd"/>
</dbReference>
<comment type="catalytic activity">
    <reaction evidence="6">
        <text>Couples ATP hydrolysis with the unwinding of duplex DNA by translocating in the 3'-5' direction.</text>
        <dbReference type="EC" id="5.6.2.4"/>
    </reaction>
</comment>
<dbReference type="InterPro" id="IPR027417">
    <property type="entry name" value="P-loop_NTPase"/>
</dbReference>
<evidence type="ECO:0000256" key="5">
    <source>
        <dbReference type="ARBA" id="ARBA00023235"/>
    </source>
</evidence>
<evidence type="ECO:0000313" key="12">
    <source>
        <dbReference type="EMBL" id="AKV59997.1"/>
    </source>
</evidence>
<evidence type="ECO:0000256" key="9">
    <source>
        <dbReference type="PROSITE-ProRule" id="PRU00560"/>
    </source>
</evidence>
<gene>
    <name evidence="12" type="ORF">AK829_10205</name>
</gene>
<dbReference type="SUPFAM" id="SSF52540">
    <property type="entry name" value="P-loop containing nucleoside triphosphate hydrolases"/>
    <property type="match status" value="1"/>
</dbReference>
<dbReference type="Gene3D" id="3.40.50.300">
    <property type="entry name" value="P-loop containing nucleotide triphosphate hydrolases"/>
    <property type="match status" value="2"/>
</dbReference>
<accession>A0A0K1REZ4</accession>
<organism evidence="12 13">
    <name type="scientific">Corynebacterium riegelii</name>
    <dbReference type="NCBI Taxonomy" id="156976"/>
    <lineage>
        <taxon>Bacteria</taxon>
        <taxon>Bacillati</taxon>
        <taxon>Actinomycetota</taxon>
        <taxon>Actinomycetes</taxon>
        <taxon>Mycobacteriales</taxon>
        <taxon>Corynebacteriaceae</taxon>
        <taxon>Corynebacterium</taxon>
    </lineage>
</organism>
<evidence type="ECO:0000313" key="13">
    <source>
        <dbReference type="Proteomes" id="UP000060016"/>
    </source>
</evidence>
<dbReference type="PANTHER" id="PTHR11070:SF2">
    <property type="entry name" value="ATP-DEPENDENT DNA HELICASE SRS2"/>
    <property type="match status" value="1"/>
</dbReference>
<dbReference type="STRING" id="156976.AK829_10205"/>
<dbReference type="AlphaFoldDB" id="A0A0K1REZ4"/>
<dbReference type="InterPro" id="IPR014017">
    <property type="entry name" value="DNA_helicase_UvrD-like_C"/>
</dbReference>
<dbReference type="EC" id="5.6.2.4" evidence="7"/>
<evidence type="ECO:0000259" key="11">
    <source>
        <dbReference type="PROSITE" id="PS51198"/>
    </source>
</evidence>
<evidence type="ECO:0000256" key="7">
    <source>
        <dbReference type="ARBA" id="ARBA00034808"/>
    </source>
</evidence>
<dbReference type="PATRIC" id="fig|156976.3.peg.2056"/>
<proteinExistence type="predicted"/>
<keyword evidence="13" id="KW-1185">Reference proteome</keyword>
<dbReference type="PANTHER" id="PTHR11070">
    <property type="entry name" value="UVRD / RECB / PCRA DNA HELICASE FAMILY MEMBER"/>
    <property type="match status" value="1"/>
</dbReference>
<keyword evidence="2 9" id="KW-0378">Hydrolase</keyword>
<dbReference type="EMBL" id="CP012342">
    <property type="protein sequence ID" value="AKV59997.1"/>
    <property type="molecule type" value="Genomic_DNA"/>
</dbReference>
<reference evidence="12 13" key="1">
    <citation type="submission" date="2015-08" db="EMBL/GenBank/DDBJ databases">
        <authorList>
            <person name="Babu N.S."/>
            <person name="Beckwith C.J."/>
            <person name="Beseler K.G."/>
            <person name="Brison A."/>
            <person name="Carone J.V."/>
            <person name="Caskin T.P."/>
            <person name="Diamond M."/>
            <person name="Durham M.E."/>
            <person name="Foxe J.M."/>
            <person name="Go M."/>
            <person name="Henderson B.A."/>
            <person name="Jones I.B."/>
            <person name="McGettigan J.A."/>
            <person name="Micheletti S.J."/>
            <person name="Nasrallah M.E."/>
            <person name="Ortiz D."/>
            <person name="Piller C.R."/>
            <person name="Privatt S.R."/>
            <person name="Schneider S.L."/>
            <person name="Sharp S."/>
            <person name="Smith T.C."/>
            <person name="Stanton J.D."/>
            <person name="Ullery H.E."/>
            <person name="Wilson R.J."/>
            <person name="Serrano M.G."/>
            <person name="Buck G."/>
            <person name="Lee V."/>
            <person name="Wang Y."/>
            <person name="Carvalho R."/>
            <person name="Voegtly L."/>
            <person name="Shi R."/>
            <person name="Duckworth R."/>
            <person name="Johnson A."/>
            <person name="Loviza R."/>
            <person name="Walstead R."/>
            <person name="Shah Z."/>
            <person name="Kiflezghi M."/>
            <person name="Wade K."/>
            <person name="Ball S.L."/>
            <person name="Bradley K.W."/>
            <person name="Asai D.J."/>
            <person name="Bowman C.A."/>
            <person name="Russell D.A."/>
            <person name="Pope W.H."/>
            <person name="Jacobs-Sera D."/>
            <person name="Hendrix R.W."/>
            <person name="Hatfull G.F."/>
        </authorList>
    </citation>
    <scope>NUCLEOTIDE SEQUENCE [LARGE SCALE GENOMIC DNA]</scope>
    <source>
        <strain evidence="12 13">PUDD_83A45</strain>
    </source>
</reference>
<keyword evidence="1 9" id="KW-0547">Nucleotide-binding</keyword>
<dbReference type="KEGG" id="crie:AK829_10205"/>
<keyword evidence="3 9" id="KW-0347">Helicase</keyword>
<keyword evidence="5" id="KW-0413">Isomerase</keyword>
<evidence type="ECO:0000256" key="1">
    <source>
        <dbReference type="ARBA" id="ARBA00022741"/>
    </source>
</evidence>
<evidence type="ECO:0000256" key="3">
    <source>
        <dbReference type="ARBA" id="ARBA00022806"/>
    </source>
</evidence>
<comment type="catalytic activity">
    <reaction evidence="8">
        <text>ATP + H2O = ADP + phosphate + H(+)</text>
        <dbReference type="Rhea" id="RHEA:13065"/>
        <dbReference type="ChEBI" id="CHEBI:15377"/>
        <dbReference type="ChEBI" id="CHEBI:15378"/>
        <dbReference type="ChEBI" id="CHEBI:30616"/>
        <dbReference type="ChEBI" id="CHEBI:43474"/>
        <dbReference type="ChEBI" id="CHEBI:456216"/>
        <dbReference type="EC" id="5.6.2.4"/>
    </reaction>
</comment>